<dbReference type="HOGENOM" id="CLU_2110608_0_0_1"/>
<proteinExistence type="predicted"/>
<dbReference type="OrthoDB" id="3134107at2759"/>
<keyword evidence="2" id="KW-1185">Reference proteome</keyword>
<protein>
    <recommendedName>
        <fullName evidence="3">Rho-GAP domain-containing protein</fullName>
    </recommendedName>
</protein>
<dbReference type="Proteomes" id="UP000011668">
    <property type="component" value="Unassembled WGS sequence"/>
</dbReference>
<organism evidence="1 2">
    <name type="scientific">Thanatephorus cucumeris (strain AG1-IA)</name>
    <name type="common">Rice sheath blight fungus</name>
    <name type="synonym">Rhizoctonia solani</name>
    <dbReference type="NCBI Taxonomy" id="983506"/>
    <lineage>
        <taxon>Eukaryota</taxon>
        <taxon>Fungi</taxon>
        <taxon>Dikarya</taxon>
        <taxon>Basidiomycota</taxon>
        <taxon>Agaricomycotina</taxon>
        <taxon>Agaricomycetes</taxon>
        <taxon>Cantharellales</taxon>
        <taxon>Ceratobasidiaceae</taxon>
        <taxon>Rhizoctonia</taxon>
        <taxon>Rhizoctonia solani AG-1</taxon>
    </lineage>
</organism>
<dbReference type="EMBL" id="AFRT01006077">
    <property type="protein sequence ID" value="ELU35576.1"/>
    <property type="molecule type" value="Genomic_DNA"/>
</dbReference>
<evidence type="ECO:0000313" key="2">
    <source>
        <dbReference type="Proteomes" id="UP000011668"/>
    </source>
</evidence>
<comment type="caution">
    <text evidence="1">The sequence shown here is derived from an EMBL/GenBank/DDBJ whole genome shotgun (WGS) entry which is preliminary data.</text>
</comment>
<dbReference type="STRING" id="983506.L8WBM0"/>
<dbReference type="AlphaFoldDB" id="L8WBM0"/>
<reference evidence="1 2" key="1">
    <citation type="journal article" date="2013" name="Nat. Commun.">
        <title>The evolution and pathogenic mechanisms of the rice sheath blight pathogen.</title>
        <authorList>
            <person name="Zheng A."/>
            <person name="Lin R."/>
            <person name="Xu L."/>
            <person name="Qin P."/>
            <person name="Tang C."/>
            <person name="Ai P."/>
            <person name="Zhang D."/>
            <person name="Liu Y."/>
            <person name="Sun Z."/>
            <person name="Feng H."/>
            <person name="Wang Y."/>
            <person name="Chen Y."/>
            <person name="Liang X."/>
            <person name="Fu R."/>
            <person name="Li Q."/>
            <person name="Zhang J."/>
            <person name="Yu X."/>
            <person name="Xie Z."/>
            <person name="Ding L."/>
            <person name="Guan P."/>
            <person name="Tang J."/>
            <person name="Liang Y."/>
            <person name="Wang S."/>
            <person name="Deng Q."/>
            <person name="Li S."/>
            <person name="Zhu J."/>
            <person name="Wang L."/>
            <person name="Liu H."/>
            <person name="Li P."/>
        </authorList>
    </citation>
    <scope>NUCLEOTIDE SEQUENCE [LARGE SCALE GENOMIC DNA]</scope>
    <source>
        <strain evidence="2">AG-1 IA</strain>
    </source>
</reference>
<name>L8WBM0_THACA</name>
<evidence type="ECO:0008006" key="3">
    <source>
        <dbReference type="Google" id="ProtNLM"/>
    </source>
</evidence>
<gene>
    <name evidence="1" type="ORF">AG1IA_10394</name>
</gene>
<accession>L8WBM0</accession>
<sequence>MSRSNLAIVFGPTLLGARREDGELGASVQDTSWQCKAAVEGLDHDDRATHDGITDAPQWRAARGRRGVLGCDWGRGRGTASVLGSGAFAPRDCAERVSCVFEGACPGCQRRGGQQ</sequence>
<evidence type="ECO:0000313" key="1">
    <source>
        <dbReference type="EMBL" id="ELU35576.1"/>
    </source>
</evidence>